<gene>
    <name evidence="1" type="ORF">C8N35_11629</name>
</gene>
<sequence length="208" mass="23239">MTIFVDIEDFLPEAIKWAPNVSDPVALKAIRQSARAICKAARNWVEPAQIAISHPRMQPTCPVQDADILEIRHAFLDDWQLEPVTLQWINDAYPRWPFDLEHGNPHYITQLQPNTLTVYPFATGTLFLQMVLVPSRRASSLPAFLMDGALAELLSDGAASFLLTELSSSNPQLGLAKKQTFEAALTTLKIEALRGQQRAPLRTKGAYF</sequence>
<accession>A0A2T5UPY3</accession>
<dbReference type="Proteomes" id="UP000244081">
    <property type="component" value="Unassembled WGS sequence"/>
</dbReference>
<dbReference type="OrthoDB" id="8294698at2"/>
<organism evidence="1 2">
    <name type="scientific">Breoghania corrubedonensis</name>
    <dbReference type="NCBI Taxonomy" id="665038"/>
    <lineage>
        <taxon>Bacteria</taxon>
        <taxon>Pseudomonadati</taxon>
        <taxon>Pseudomonadota</taxon>
        <taxon>Alphaproteobacteria</taxon>
        <taxon>Hyphomicrobiales</taxon>
        <taxon>Stappiaceae</taxon>
        <taxon>Breoghania</taxon>
    </lineage>
</organism>
<dbReference type="InterPro" id="IPR056209">
    <property type="entry name" value="SU10_adaptor"/>
</dbReference>
<comment type="caution">
    <text evidence="1">The sequence shown here is derived from an EMBL/GenBank/DDBJ whole genome shotgun (WGS) entry which is preliminary data.</text>
</comment>
<keyword evidence="2" id="KW-1185">Reference proteome</keyword>
<name>A0A2T5UPY3_9HYPH</name>
<evidence type="ECO:0000313" key="1">
    <source>
        <dbReference type="EMBL" id="PTW53574.1"/>
    </source>
</evidence>
<protein>
    <submittedName>
        <fullName evidence="1">Uncharacterized protein</fullName>
    </submittedName>
</protein>
<evidence type="ECO:0000313" key="2">
    <source>
        <dbReference type="Proteomes" id="UP000244081"/>
    </source>
</evidence>
<dbReference type="Pfam" id="PF24175">
    <property type="entry name" value="SU10_adaptor"/>
    <property type="match status" value="1"/>
</dbReference>
<reference evidence="1 2" key="1">
    <citation type="submission" date="2018-04" db="EMBL/GenBank/DDBJ databases">
        <title>Genomic Encyclopedia of Archaeal and Bacterial Type Strains, Phase II (KMG-II): from individual species to whole genera.</title>
        <authorList>
            <person name="Goeker M."/>
        </authorList>
    </citation>
    <scope>NUCLEOTIDE SEQUENCE [LARGE SCALE GENOMIC DNA]</scope>
    <source>
        <strain evidence="1 2">DSM 23382</strain>
    </source>
</reference>
<dbReference type="RefSeq" id="WP_107992096.1">
    <property type="nucleotide sequence ID" value="NZ_QAYG01000016.1"/>
</dbReference>
<dbReference type="EMBL" id="QAYG01000016">
    <property type="protein sequence ID" value="PTW53574.1"/>
    <property type="molecule type" value="Genomic_DNA"/>
</dbReference>
<proteinExistence type="predicted"/>
<dbReference type="AlphaFoldDB" id="A0A2T5UPY3"/>